<dbReference type="InterPro" id="IPR002625">
    <property type="entry name" value="Smr_dom"/>
</dbReference>
<dbReference type="InterPro" id="IPR005747">
    <property type="entry name" value="MutS2"/>
</dbReference>
<dbReference type="Pfam" id="PF20297">
    <property type="entry name" value="MSSS"/>
    <property type="match status" value="1"/>
</dbReference>
<dbReference type="EC" id="3.6.4.-" evidence="7"/>
<keyword evidence="7 10" id="KW-0255">Endonuclease</keyword>
<dbReference type="InterPro" id="IPR007696">
    <property type="entry name" value="DNA_mismatch_repair_MutS_core"/>
</dbReference>
<dbReference type="Pfam" id="PF01713">
    <property type="entry name" value="Smr"/>
    <property type="match status" value="1"/>
</dbReference>
<evidence type="ECO:0000256" key="1">
    <source>
        <dbReference type="ARBA" id="ARBA00022730"/>
    </source>
</evidence>
<dbReference type="SUPFAM" id="SSF160443">
    <property type="entry name" value="SMR domain-like"/>
    <property type="match status" value="1"/>
</dbReference>
<dbReference type="SUPFAM" id="SSF52540">
    <property type="entry name" value="P-loop containing nucleoside triphosphate hydrolases"/>
    <property type="match status" value="1"/>
</dbReference>
<evidence type="ECO:0000256" key="2">
    <source>
        <dbReference type="ARBA" id="ARBA00022741"/>
    </source>
</evidence>
<keyword evidence="1 7" id="KW-0699">rRNA-binding</keyword>
<dbReference type="InterPro" id="IPR045076">
    <property type="entry name" value="MutS"/>
</dbReference>
<feature type="domain" description="Smr" evidence="9">
    <location>
        <begin position="692"/>
        <end position="767"/>
    </location>
</feature>
<dbReference type="PANTHER" id="PTHR48466:SF2">
    <property type="entry name" value="OS10G0509000 PROTEIN"/>
    <property type="match status" value="1"/>
</dbReference>
<dbReference type="InterPro" id="IPR000432">
    <property type="entry name" value="DNA_mismatch_repair_MutS_C"/>
</dbReference>
<dbReference type="GO" id="GO:0030983">
    <property type="term" value="F:mismatched DNA binding"/>
    <property type="evidence" value="ECO:0007669"/>
    <property type="project" value="InterPro"/>
</dbReference>
<accession>A0A6I4W0C4</accession>
<evidence type="ECO:0000256" key="3">
    <source>
        <dbReference type="ARBA" id="ARBA00022801"/>
    </source>
</evidence>
<dbReference type="PIRSF" id="PIRSF005814">
    <property type="entry name" value="MutS_YshD"/>
    <property type="match status" value="1"/>
</dbReference>
<proteinExistence type="inferred from homology"/>
<organism evidence="10 11">
    <name type="scientific">Shimazuella alba</name>
    <dbReference type="NCBI Taxonomy" id="2690964"/>
    <lineage>
        <taxon>Bacteria</taxon>
        <taxon>Bacillati</taxon>
        <taxon>Bacillota</taxon>
        <taxon>Bacilli</taxon>
        <taxon>Bacillales</taxon>
        <taxon>Thermoactinomycetaceae</taxon>
        <taxon>Shimazuella</taxon>
    </lineage>
</organism>
<dbReference type="GO" id="GO:0016887">
    <property type="term" value="F:ATP hydrolysis activity"/>
    <property type="evidence" value="ECO:0007669"/>
    <property type="project" value="InterPro"/>
</dbReference>
<evidence type="ECO:0000313" key="11">
    <source>
        <dbReference type="Proteomes" id="UP000430692"/>
    </source>
</evidence>
<evidence type="ECO:0000259" key="9">
    <source>
        <dbReference type="PROSITE" id="PS50828"/>
    </source>
</evidence>
<dbReference type="FunFam" id="3.40.50.300:FF:000830">
    <property type="entry name" value="Endonuclease MutS2"/>
    <property type="match status" value="1"/>
</dbReference>
<comment type="caution">
    <text evidence="10">The sequence shown here is derived from an EMBL/GenBank/DDBJ whole genome shotgun (WGS) entry which is preliminary data.</text>
</comment>
<dbReference type="CDD" id="cd03280">
    <property type="entry name" value="ABC_MutS2"/>
    <property type="match status" value="1"/>
</dbReference>
<feature type="binding site" evidence="7">
    <location>
        <begin position="319"/>
        <end position="326"/>
    </location>
    <ligand>
        <name>ATP</name>
        <dbReference type="ChEBI" id="CHEBI:30616"/>
    </ligand>
</feature>
<dbReference type="EC" id="3.1.-.-" evidence="7"/>
<dbReference type="Proteomes" id="UP000430692">
    <property type="component" value="Unassembled WGS sequence"/>
</dbReference>
<protein>
    <recommendedName>
        <fullName evidence="7">Endonuclease MutS2</fullName>
        <ecNumber evidence="7">3.1.-.-</ecNumber>
    </recommendedName>
    <alternativeName>
        <fullName evidence="7">Ribosome-associated protein quality control-upstream factor</fullName>
        <shortName evidence="7">RQC-upstream factor</shortName>
        <shortName evidence="7">RqcU</shortName>
        <ecNumber evidence="7">3.6.4.-</ecNumber>
    </alternativeName>
</protein>
<dbReference type="SMART" id="SM00463">
    <property type="entry name" value="SMR"/>
    <property type="match status" value="1"/>
</dbReference>
<keyword evidence="4 7" id="KW-0067">ATP-binding</keyword>
<dbReference type="Gene3D" id="3.30.1370.110">
    <property type="match status" value="1"/>
</dbReference>
<evidence type="ECO:0000256" key="6">
    <source>
        <dbReference type="ARBA" id="ARBA00023125"/>
    </source>
</evidence>
<dbReference type="InterPro" id="IPR046893">
    <property type="entry name" value="MSSS"/>
</dbReference>
<dbReference type="GO" id="GO:0043023">
    <property type="term" value="F:ribosomal large subunit binding"/>
    <property type="evidence" value="ECO:0007669"/>
    <property type="project" value="UniProtKB-UniRule"/>
</dbReference>
<dbReference type="GO" id="GO:0005524">
    <property type="term" value="F:ATP binding"/>
    <property type="evidence" value="ECO:0007669"/>
    <property type="project" value="UniProtKB-UniRule"/>
</dbReference>
<comment type="subunit">
    <text evidence="7">Homodimer. Binds to stalled ribosomes, contacting rRNA.</text>
</comment>
<dbReference type="SMART" id="SM00534">
    <property type="entry name" value="MUTSac"/>
    <property type="match status" value="1"/>
</dbReference>
<dbReference type="Gene3D" id="3.40.50.300">
    <property type="entry name" value="P-loop containing nucleotide triphosphate hydrolases"/>
    <property type="match status" value="1"/>
</dbReference>
<dbReference type="AlphaFoldDB" id="A0A6I4W0C4"/>
<feature type="coiled-coil region" evidence="8">
    <location>
        <begin position="489"/>
        <end position="584"/>
    </location>
</feature>
<dbReference type="NCBIfam" id="TIGR01069">
    <property type="entry name" value="mutS2"/>
    <property type="match status" value="1"/>
</dbReference>
<dbReference type="InterPro" id="IPR036187">
    <property type="entry name" value="DNA_mismatch_repair_MutS_sf"/>
</dbReference>
<gene>
    <name evidence="7" type="primary">mutS2</name>
    <name evidence="7" type="synonym">rqcU</name>
    <name evidence="10" type="ORF">GSM42_17225</name>
</gene>
<dbReference type="PROSITE" id="PS50828">
    <property type="entry name" value="SMR"/>
    <property type="match status" value="1"/>
</dbReference>
<reference evidence="10 11" key="1">
    <citation type="submission" date="2019-12" db="EMBL/GenBank/DDBJ databases">
        <title>Whole-genome analyses of novel actinobacteria.</title>
        <authorList>
            <person name="Sahin N."/>
            <person name="Saygin H."/>
        </authorList>
    </citation>
    <scope>NUCLEOTIDE SEQUENCE [LARGE SCALE GENOMIC DNA]</scope>
    <source>
        <strain evidence="10 11">KC615</strain>
    </source>
</reference>
<dbReference type="InterPro" id="IPR027417">
    <property type="entry name" value="P-loop_NTPase"/>
</dbReference>
<evidence type="ECO:0000313" key="10">
    <source>
        <dbReference type="EMBL" id="MXQ55426.1"/>
    </source>
</evidence>
<sequence>MIKDLAATSLGQEEIEAIEPSANFHQVEQQLQITAEAMDFMRLRGEISLYGLEDIRSALKRVAKGSILQVEECWDIATTIHAGRQIKSAMRQLPEESAPLPYLRKNCEQITSLDELEEEIKRCVNEDLEVKSTASEDLRAIRQKLVTGRQRIQETLQQMLRSARIQKMLQESLITIRNDRYVIPIKAEYRGSLAGMIHDQSASGATLYIEPASVVALNNQLRTWELEESREIDKILAALSNLVAEVTVELAQNVAILGEIDGLFAKAEFARRQRAMVPKLTKTGPLTLKQARHPLLDREIAVPIDIVLGNDTQAIIITGPNTGGKTVSLKTVGLLALMTQSGFPIPAQDGTIMPVYSGVYADIGDEQSIEQSLSTFSSHMTKIVRILNEIDHRSLVLFDELGAGTDPTEGAAMAVAILNHVLQKGCSIVATTHYSELKVFAHTHPYAVNASVQFDVETLRPTYKLEVGVPGESNAFSIAKRLGLSEAIIEAAKEEISQEESRLEEVITSLAKAKREAEDEGNKAQHLREEAEKLYQDVREKWQLWEEEKFQLQEKARQEARSIVNKATREADEVLTELRAWAKERPQDVKEHKLSEARSRLEKANPGVTLVAPAETFAPETAVLSVGDEVKAKSFGQKGTVVEVLAGDQYRVQVGSLKLVLDRSGLTKLKSSAAATKPIASVRSRSFVKSEIDLRGKLVEEALMDIEKYLDDAILAGFKQVHLIHGKGTGALRKGVHAYLAKHRRVATFRNGEYSEGGLGVTVVELK</sequence>
<dbReference type="Pfam" id="PF00488">
    <property type="entry name" value="MutS_V"/>
    <property type="match status" value="1"/>
</dbReference>
<dbReference type="GO" id="GO:0019843">
    <property type="term" value="F:rRNA binding"/>
    <property type="evidence" value="ECO:0007669"/>
    <property type="project" value="UniProtKB-UniRule"/>
</dbReference>
<evidence type="ECO:0000256" key="4">
    <source>
        <dbReference type="ARBA" id="ARBA00022840"/>
    </source>
</evidence>
<keyword evidence="8" id="KW-0175">Coiled coil</keyword>
<evidence type="ECO:0000256" key="8">
    <source>
        <dbReference type="SAM" id="Coils"/>
    </source>
</evidence>
<dbReference type="GO" id="GO:0006298">
    <property type="term" value="P:mismatch repair"/>
    <property type="evidence" value="ECO:0007669"/>
    <property type="project" value="InterPro"/>
</dbReference>
<dbReference type="SUPFAM" id="SSF48334">
    <property type="entry name" value="DNA repair protein MutS, domain III"/>
    <property type="match status" value="1"/>
</dbReference>
<dbReference type="GO" id="GO:0072344">
    <property type="term" value="P:rescue of stalled ribosome"/>
    <property type="evidence" value="ECO:0007669"/>
    <property type="project" value="UniProtKB-UniRule"/>
</dbReference>
<evidence type="ECO:0000256" key="5">
    <source>
        <dbReference type="ARBA" id="ARBA00022884"/>
    </source>
</evidence>
<keyword evidence="7" id="KW-0540">Nuclease</keyword>
<dbReference type="GO" id="GO:0004519">
    <property type="term" value="F:endonuclease activity"/>
    <property type="evidence" value="ECO:0007669"/>
    <property type="project" value="UniProtKB-UniRule"/>
</dbReference>
<dbReference type="HAMAP" id="MF_00092">
    <property type="entry name" value="MutS2"/>
    <property type="match status" value="1"/>
</dbReference>
<dbReference type="EMBL" id="WUUL01000014">
    <property type="protein sequence ID" value="MXQ55426.1"/>
    <property type="molecule type" value="Genomic_DNA"/>
</dbReference>
<keyword evidence="5 7" id="KW-0694">RNA-binding</keyword>
<evidence type="ECO:0000256" key="7">
    <source>
        <dbReference type="HAMAP-Rule" id="MF_00092"/>
    </source>
</evidence>
<dbReference type="PROSITE" id="PS00486">
    <property type="entry name" value="DNA_MISMATCH_REPAIR_2"/>
    <property type="match status" value="1"/>
</dbReference>
<keyword evidence="11" id="KW-1185">Reference proteome</keyword>
<keyword evidence="6 7" id="KW-0238">DNA-binding</keyword>
<name>A0A6I4W0C4_9BACL</name>
<dbReference type="InterPro" id="IPR036063">
    <property type="entry name" value="Smr_dom_sf"/>
</dbReference>
<dbReference type="GO" id="GO:0140664">
    <property type="term" value="F:ATP-dependent DNA damage sensor activity"/>
    <property type="evidence" value="ECO:0007669"/>
    <property type="project" value="InterPro"/>
</dbReference>
<comment type="function">
    <text evidence="7">Acts as a ribosome collision sensor, splitting the ribosome into its 2 subunits. Detects stalled/collided 70S ribosomes which it binds and splits by an ATP-hydrolysis driven conformational change. Acts upstream of the ribosome quality control system (RQC), a ribosome-associated complex that mediates the extraction of incompletely synthesized nascent chains from stalled ribosomes and their subsequent degradation. Probably generates substrates for RQC.</text>
</comment>
<keyword evidence="2 7" id="KW-0547">Nucleotide-binding</keyword>
<keyword evidence="3 7" id="KW-0378">Hydrolase</keyword>
<comment type="similarity">
    <text evidence="7">Belongs to the DNA mismatch repair MutS family. MutS2 subfamily.</text>
</comment>
<dbReference type="SMART" id="SM00533">
    <property type="entry name" value="MUTSd"/>
    <property type="match status" value="1"/>
</dbReference>
<comment type="function">
    <text evidence="7">Endonuclease that is involved in the suppression of homologous recombination and thus may have a key role in the control of bacterial genetic diversity.</text>
</comment>
<dbReference type="GO" id="GO:0045910">
    <property type="term" value="P:negative regulation of DNA recombination"/>
    <property type="evidence" value="ECO:0007669"/>
    <property type="project" value="InterPro"/>
</dbReference>
<dbReference type="PANTHER" id="PTHR48466">
    <property type="entry name" value="OS10G0509000 PROTEIN-RELATED"/>
    <property type="match status" value="1"/>
</dbReference>